<dbReference type="RefSeq" id="WP_137697661.1">
    <property type="nucleotide sequence ID" value="NZ_CP061336.1"/>
</dbReference>
<dbReference type="PANTHER" id="PTHR43649:SF33">
    <property type="entry name" value="POLYGALACTURONAN_RHAMNOGALACTURONAN-BINDING PROTEIN YTCQ"/>
    <property type="match status" value="1"/>
</dbReference>
<dbReference type="Pfam" id="PF01547">
    <property type="entry name" value="SBP_bac_1"/>
    <property type="match status" value="1"/>
</dbReference>
<dbReference type="Gene3D" id="3.40.190.10">
    <property type="entry name" value="Periplasmic binding protein-like II"/>
    <property type="match status" value="1"/>
</dbReference>
<keyword evidence="1" id="KW-1003">Cell membrane</keyword>
<dbReference type="EMBL" id="CP061336">
    <property type="protein sequence ID" value="QNU67318.1"/>
    <property type="molecule type" value="Genomic_DNA"/>
</dbReference>
<dbReference type="AlphaFoldDB" id="A0A4U7JGU4"/>
<name>A0A4U7JGU4_9FIRM</name>
<sequence>MKIINYKVKNYIAVLLLIIAFVPITSCSNEEAVRDESKAKESKAEIKIDVMKNEHYLLAAISEFNETHDNVRISYDDLINFNEEYRNKYITSLAVGEGPDILRIEPRLFVAVNKMVNSGIFYDLNKLIDKDKDFKLSDYNQKVLESGVFNGKRFYIPLGYDFSTFFVKGGTLKENGFTTEGPNWTLANFADEAYSYTQKNKGKGFIVTWDFALSDIVKISGINFIDYVKKDAKFDSSEFIELINIYKKLNSTVILAKDVSASYTGSEDLLEISTVCPEFENGTALIMDNSVASPMWFRDFINQKTNLYLFPQYTSKKTILLEPMVSLAINSKCIHKDEAYEFIKLLLSDEYQSISIMKRDFPYIPVNTKAYLNNVNCFISNLGDQAVEEIYDREKRKLQVEAQLKEIDSISICDTVDAQIYNIMDSEVKAFIDGKYSAEQTAKIIQDKVMLYLNE</sequence>
<dbReference type="OrthoDB" id="1918191at2"/>
<keyword evidence="3" id="KW-0472">Membrane</keyword>
<organism evidence="6 7">
    <name type="scientific">Ruminiclostridium herbifermentans</name>
    <dbReference type="NCBI Taxonomy" id="2488810"/>
    <lineage>
        <taxon>Bacteria</taxon>
        <taxon>Bacillati</taxon>
        <taxon>Bacillota</taxon>
        <taxon>Clostridia</taxon>
        <taxon>Eubacteriales</taxon>
        <taxon>Oscillospiraceae</taxon>
        <taxon>Ruminiclostridium</taxon>
    </lineage>
</organism>
<dbReference type="Proteomes" id="UP000306409">
    <property type="component" value="Chromosome"/>
</dbReference>
<evidence type="ECO:0000256" key="2">
    <source>
        <dbReference type="ARBA" id="ARBA00022729"/>
    </source>
</evidence>
<dbReference type="PANTHER" id="PTHR43649">
    <property type="entry name" value="ARABINOSE-BINDING PROTEIN-RELATED"/>
    <property type="match status" value="1"/>
</dbReference>
<protein>
    <submittedName>
        <fullName evidence="6">Extracellular solute-binding protein</fullName>
    </submittedName>
</protein>
<keyword evidence="4" id="KW-0564">Palmitate</keyword>
<dbReference type="InterPro" id="IPR006059">
    <property type="entry name" value="SBP"/>
</dbReference>
<evidence type="ECO:0000256" key="1">
    <source>
        <dbReference type="ARBA" id="ARBA00022475"/>
    </source>
</evidence>
<dbReference type="KEGG" id="rher:EHE19_001895"/>
<evidence type="ECO:0000256" key="4">
    <source>
        <dbReference type="ARBA" id="ARBA00023139"/>
    </source>
</evidence>
<evidence type="ECO:0000313" key="6">
    <source>
        <dbReference type="EMBL" id="QNU67318.1"/>
    </source>
</evidence>
<dbReference type="InterPro" id="IPR050490">
    <property type="entry name" value="Bact_solute-bd_prot1"/>
</dbReference>
<evidence type="ECO:0000256" key="5">
    <source>
        <dbReference type="ARBA" id="ARBA00023288"/>
    </source>
</evidence>
<dbReference type="SUPFAM" id="SSF53850">
    <property type="entry name" value="Periplasmic binding protein-like II"/>
    <property type="match status" value="1"/>
</dbReference>
<evidence type="ECO:0000256" key="3">
    <source>
        <dbReference type="ARBA" id="ARBA00023136"/>
    </source>
</evidence>
<reference evidence="6 7" key="1">
    <citation type="submission" date="2020-09" db="EMBL/GenBank/DDBJ databases">
        <title>Characterization and genome sequencing of Ruminiclostridium sp. nov. MA18.</title>
        <authorList>
            <person name="Rettenmaier R."/>
            <person name="Kowollik M.-L."/>
            <person name="Liebl W."/>
            <person name="Zverlov V."/>
        </authorList>
    </citation>
    <scope>NUCLEOTIDE SEQUENCE [LARGE SCALE GENOMIC DNA]</scope>
    <source>
        <strain evidence="6 7">MA18</strain>
    </source>
</reference>
<keyword evidence="5" id="KW-0449">Lipoprotein</keyword>
<keyword evidence="2" id="KW-0732">Signal</keyword>
<proteinExistence type="predicted"/>
<gene>
    <name evidence="6" type="ORF">EHE19_001895</name>
</gene>
<accession>A0A4U7JGU4</accession>
<keyword evidence="7" id="KW-1185">Reference proteome</keyword>
<evidence type="ECO:0000313" key="7">
    <source>
        <dbReference type="Proteomes" id="UP000306409"/>
    </source>
</evidence>